<proteinExistence type="predicted"/>
<gene>
    <name evidence="1" type="ORF">MMEN_LOCUS4832</name>
</gene>
<keyword evidence="2" id="KW-1185">Reference proteome</keyword>
<name>A0A8S4AME7_9TELE</name>
<evidence type="ECO:0000313" key="2">
    <source>
        <dbReference type="Proteomes" id="UP000677803"/>
    </source>
</evidence>
<comment type="caution">
    <text evidence="1">The sequence shown here is derived from an EMBL/GenBank/DDBJ whole genome shotgun (WGS) entry which is preliminary data.</text>
</comment>
<organism evidence="1 2">
    <name type="scientific">Menidia menidia</name>
    <name type="common">Atlantic silverside</name>
    <dbReference type="NCBI Taxonomy" id="238744"/>
    <lineage>
        <taxon>Eukaryota</taxon>
        <taxon>Metazoa</taxon>
        <taxon>Chordata</taxon>
        <taxon>Craniata</taxon>
        <taxon>Vertebrata</taxon>
        <taxon>Euteleostomi</taxon>
        <taxon>Actinopterygii</taxon>
        <taxon>Neopterygii</taxon>
        <taxon>Teleostei</taxon>
        <taxon>Neoteleostei</taxon>
        <taxon>Acanthomorphata</taxon>
        <taxon>Ovalentaria</taxon>
        <taxon>Atherinomorphae</taxon>
        <taxon>Atheriniformes</taxon>
        <taxon>Atherinopsidae</taxon>
        <taxon>Menidiinae</taxon>
        <taxon>Menidia</taxon>
    </lineage>
</organism>
<sequence length="94" mass="10518">MELFIREMRKPLLDCDPVPIRPLWDLMSEDEVEGESLDVCLQHLYKYNCPCSLAAALARTTADSILRTDLTIHHLVKSSEVGADPLPRESPGSP</sequence>
<dbReference type="EMBL" id="CAJRST010004446">
    <property type="protein sequence ID" value="CAG5870765.1"/>
    <property type="molecule type" value="Genomic_DNA"/>
</dbReference>
<accession>A0A8S4AME7</accession>
<dbReference type="Proteomes" id="UP000677803">
    <property type="component" value="Unassembled WGS sequence"/>
</dbReference>
<dbReference type="AlphaFoldDB" id="A0A8S4AME7"/>
<dbReference type="OrthoDB" id="10264738at2759"/>
<reference evidence="1" key="1">
    <citation type="submission" date="2021-05" db="EMBL/GenBank/DDBJ databases">
        <authorList>
            <person name="Tigano A."/>
        </authorList>
    </citation>
    <scope>NUCLEOTIDE SEQUENCE</scope>
</reference>
<evidence type="ECO:0000313" key="1">
    <source>
        <dbReference type="EMBL" id="CAG5870765.1"/>
    </source>
</evidence>
<protein>
    <submittedName>
        <fullName evidence="1">(Atlantic silverside) hypothetical protein</fullName>
    </submittedName>
</protein>